<evidence type="ECO:0000313" key="2">
    <source>
        <dbReference type="EMBL" id="QKR00983.1"/>
    </source>
</evidence>
<feature type="transmembrane region" description="Helical" evidence="1">
    <location>
        <begin position="146"/>
        <end position="163"/>
    </location>
</feature>
<dbReference type="AlphaFoldDB" id="A0A6N0NYU2"/>
<gene>
    <name evidence="2" type="ORF">GWK48_03800</name>
</gene>
<feature type="transmembrane region" description="Helical" evidence="1">
    <location>
        <begin position="38"/>
        <end position="59"/>
    </location>
</feature>
<name>A0A6N0NYU2_9CREN</name>
<organism evidence="2 3">
    <name type="scientific">Metallosphaera tengchongensis</name>
    <dbReference type="NCBI Taxonomy" id="1532350"/>
    <lineage>
        <taxon>Archaea</taxon>
        <taxon>Thermoproteota</taxon>
        <taxon>Thermoprotei</taxon>
        <taxon>Sulfolobales</taxon>
        <taxon>Sulfolobaceae</taxon>
        <taxon>Metallosphaera</taxon>
    </lineage>
</organism>
<proteinExistence type="predicted"/>
<dbReference type="EMBL" id="CP049074">
    <property type="protein sequence ID" value="QKR00983.1"/>
    <property type="molecule type" value="Genomic_DNA"/>
</dbReference>
<dbReference type="KEGG" id="mten:GWK48_03800"/>
<feature type="transmembrane region" description="Helical" evidence="1">
    <location>
        <begin position="116"/>
        <end position="134"/>
    </location>
</feature>
<evidence type="ECO:0008006" key="4">
    <source>
        <dbReference type="Google" id="ProtNLM"/>
    </source>
</evidence>
<accession>A0A6N0NYU2</accession>
<keyword evidence="1" id="KW-1133">Transmembrane helix</keyword>
<evidence type="ECO:0000313" key="3">
    <source>
        <dbReference type="Proteomes" id="UP000509301"/>
    </source>
</evidence>
<keyword evidence="3" id="KW-1185">Reference proteome</keyword>
<sequence length="164" mass="17896">MLRRYVILGAFDGVLLSLGVLVSSTLAGAPVKITEISVLTGLVAIGISSAWNSLIVEVKERRIEYERLERQMMKRLKGSVYDYGMKATIILSVLSHGLSPFLGLLALFLLLVTNRLVYAMAVSFAELFLLGLAYEGSKWDKIRSGLFIALGGVFTVVLSLLLGK</sequence>
<dbReference type="OrthoDB" id="60696at2157"/>
<dbReference type="Proteomes" id="UP000509301">
    <property type="component" value="Chromosome"/>
</dbReference>
<protein>
    <recommendedName>
        <fullName evidence="4">VIT family protein</fullName>
    </recommendedName>
</protein>
<keyword evidence="1" id="KW-0472">Membrane</keyword>
<feature type="transmembrane region" description="Helical" evidence="1">
    <location>
        <begin position="80"/>
        <end position="110"/>
    </location>
</feature>
<reference evidence="2 3" key="1">
    <citation type="submission" date="2020-02" db="EMBL/GenBank/DDBJ databases">
        <title>Comparative genome analysis reveals the metabolism and evolution of the thermophilic archaeal genus Metallosphaera.</title>
        <authorList>
            <person name="Jiang C."/>
        </authorList>
    </citation>
    <scope>NUCLEOTIDE SEQUENCE [LARGE SCALE GENOMIC DNA]</scope>
    <source>
        <strain evidence="2 3">Ric-A</strain>
    </source>
</reference>
<keyword evidence="1" id="KW-0812">Transmembrane</keyword>
<evidence type="ECO:0000256" key="1">
    <source>
        <dbReference type="SAM" id="Phobius"/>
    </source>
</evidence>